<dbReference type="GO" id="GO:0015627">
    <property type="term" value="C:type II protein secretion system complex"/>
    <property type="evidence" value="ECO:0007669"/>
    <property type="project" value="InterPro"/>
</dbReference>
<dbReference type="STRING" id="151081.TW72_04275"/>
<keyword evidence="2" id="KW-0472">Membrane</keyword>
<reference evidence="4" key="2">
    <citation type="submission" date="2019-06" db="EMBL/GenBank/DDBJ databases">
        <title>Co-occurence of chitin degradation, pigmentation and bioactivity in marine Pseudoalteromonas.</title>
        <authorList>
            <person name="Sonnenschein E.C."/>
            <person name="Bech P.K."/>
        </authorList>
    </citation>
    <scope>NUCLEOTIDE SEQUENCE [LARGE SCALE GENOMIC DNA]</scope>
    <source>
        <strain evidence="4">S2897</strain>
    </source>
</reference>
<dbReference type="RefSeq" id="WP_138547803.1">
    <property type="nucleotide sequence ID" value="NZ_PNBS01000004.1"/>
</dbReference>
<dbReference type="InterPro" id="IPR000983">
    <property type="entry name" value="Bac_GSPG_pilin"/>
</dbReference>
<keyword evidence="1" id="KW-0488">Methylation</keyword>
<comment type="caution">
    <text evidence="3">The sequence shown here is derived from an EMBL/GenBank/DDBJ whole genome shotgun (WGS) entry which is preliminary data.</text>
</comment>
<evidence type="ECO:0000256" key="2">
    <source>
        <dbReference type="SAM" id="Phobius"/>
    </source>
</evidence>
<dbReference type="GO" id="GO:0043683">
    <property type="term" value="P:type IV pilus assembly"/>
    <property type="evidence" value="ECO:0007669"/>
    <property type="project" value="InterPro"/>
</dbReference>
<reference evidence="3 4" key="1">
    <citation type="submission" date="2017-12" db="EMBL/GenBank/DDBJ databases">
        <authorList>
            <person name="Paulsen S."/>
            <person name="Gram L.K."/>
        </authorList>
    </citation>
    <scope>NUCLEOTIDE SEQUENCE [LARGE SCALE GENOMIC DNA]</scope>
    <source>
        <strain evidence="3 4">S2897</strain>
    </source>
</reference>
<name>A0A5S3Z5Y4_9GAMM</name>
<accession>A0A5S3Z5Y4</accession>
<dbReference type="Proteomes" id="UP000305874">
    <property type="component" value="Unassembled WGS sequence"/>
</dbReference>
<gene>
    <name evidence="3" type="ORF">CWC05_07185</name>
</gene>
<evidence type="ECO:0000313" key="4">
    <source>
        <dbReference type="Proteomes" id="UP000305874"/>
    </source>
</evidence>
<dbReference type="SUPFAM" id="SSF54523">
    <property type="entry name" value="Pili subunits"/>
    <property type="match status" value="1"/>
</dbReference>
<dbReference type="InterPro" id="IPR045584">
    <property type="entry name" value="Pilin-like"/>
</dbReference>
<keyword evidence="2" id="KW-1133">Transmembrane helix</keyword>
<proteinExistence type="predicted"/>
<evidence type="ECO:0000256" key="1">
    <source>
        <dbReference type="ARBA" id="ARBA00022481"/>
    </source>
</evidence>
<protein>
    <submittedName>
        <fullName evidence="3">Prepilin-type cleavage/methylation domain-containing protein</fullName>
    </submittedName>
</protein>
<dbReference type="Gene3D" id="3.30.700.10">
    <property type="entry name" value="Glycoprotein, Type 4 Pilin"/>
    <property type="match status" value="1"/>
</dbReference>
<dbReference type="NCBIfam" id="TIGR02532">
    <property type="entry name" value="IV_pilin_GFxxxE"/>
    <property type="match status" value="1"/>
</dbReference>
<organism evidence="3 4">
    <name type="scientific">Pseudoalteromonas ruthenica</name>
    <dbReference type="NCBI Taxonomy" id="151081"/>
    <lineage>
        <taxon>Bacteria</taxon>
        <taxon>Pseudomonadati</taxon>
        <taxon>Pseudomonadota</taxon>
        <taxon>Gammaproteobacteria</taxon>
        <taxon>Alteromonadales</taxon>
        <taxon>Pseudoalteromonadaceae</taxon>
        <taxon>Pseudoalteromonas</taxon>
    </lineage>
</organism>
<dbReference type="InterPro" id="IPR012902">
    <property type="entry name" value="N_methyl_site"/>
</dbReference>
<dbReference type="GO" id="GO:0015628">
    <property type="term" value="P:protein secretion by the type II secretion system"/>
    <property type="evidence" value="ECO:0007669"/>
    <property type="project" value="InterPro"/>
</dbReference>
<sequence length="155" mass="16546">MNKVTKDTVVDKNSALLHRGLGFTLIEVMIVVAIVGILAAVAYPSYVEHVRKAARTEAMTSVLETANRLEQFYVDNRVYTNNLAGIGVNALTESDYYTLAVQIRDGAQAFTVTATPNSGPALQDSECGGFTVTDTGRKGVTASTAPAVIDECWGN</sequence>
<feature type="transmembrane region" description="Helical" evidence="2">
    <location>
        <begin position="20"/>
        <end position="43"/>
    </location>
</feature>
<dbReference type="AlphaFoldDB" id="A0A5S3Z5Y4"/>
<dbReference type="InterPro" id="IPR031982">
    <property type="entry name" value="PilE-like"/>
</dbReference>
<dbReference type="PRINTS" id="PR00813">
    <property type="entry name" value="BCTERIALGSPG"/>
</dbReference>
<dbReference type="Pfam" id="PF16732">
    <property type="entry name" value="ComP_DUS"/>
    <property type="match status" value="1"/>
</dbReference>
<dbReference type="Pfam" id="PF07963">
    <property type="entry name" value="N_methyl"/>
    <property type="match status" value="1"/>
</dbReference>
<evidence type="ECO:0000313" key="3">
    <source>
        <dbReference type="EMBL" id="TMP87633.1"/>
    </source>
</evidence>
<keyword evidence="2" id="KW-0812">Transmembrane</keyword>
<dbReference type="EMBL" id="PNCG01000005">
    <property type="protein sequence ID" value="TMP87633.1"/>
    <property type="molecule type" value="Genomic_DNA"/>
</dbReference>